<dbReference type="GO" id="GO:0034058">
    <property type="term" value="P:endosomal vesicle fusion"/>
    <property type="evidence" value="ECO:0007669"/>
    <property type="project" value="TreeGrafter"/>
</dbReference>
<name>X6MKL4_RETFI</name>
<dbReference type="GO" id="GO:0006623">
    <property type="term" value="P:protein targeting to vacuole"/>
    <property type="evidence" value="ECO:0007669"/>
    <property type="project" value="InterPro"/>
</dbReference>
<dbReference type="Pfam" id="PF23556">
    <property type="entry name" value="TPR_Vps41"/>
    <property type="match status" value="1"/>
</dbReference>
<keyword evidence="4" id="KW-1185">Reference proteome</keyword>
<dbReference type="EMBL" id="ASPP01020492">
    <property type="protein sequence ID" value="ETO13625.1"/>
    <property type="molecule type" value="Genomic_DNA"/>
</dbReference>
<reference evidence="3 4" key="1">
    <citation type="journal article" date="2013" name="Curr. Biol.">
        <title>The Genome of the Foraminiferan Reticulomyxa filosa.</title>
        <authorList>
            <person name="Glockner G."/>
            <person name="Hulsmann N."/>
            <person name="Schleicher M."/>
            <person name="Noegel A.A."/>
            <person name="Eichinger L."/>
            <person name="Gallinger C."/>
            <person name="Pawlowski J."/>
            <person name="Sierra R."/>
            <person name="Euteneuer U."/>
            <person name="Pillet L."/>
            <person name="Moustafa A."/>
            <person name="Platzer M."/>
            <person name="Groth M."/>
            <person name="Szafranski K."/>
            <person name="Schliwa M."/>
        </authorList>
    </citation>
    <scope>NUCLEOTIDE SEQUENCE [LARGE SCALE GENOMIC DNA]</scope>
</reference>
<feature type="region of interest" description="Disordered" evidence="2">
    <location>
        <begin position="166"/>
        <end position="185"/>
    </location>
</feature>
<evidence type="ECO:0000313" key="3">
    <source>
        <dbReference type="EMBL" id="ETO13625.1"/>
    </source>
</evidence>
<evidence type="ECO:0000256" key="2">
    <source>
        <dbReference type="SAM" id="MobiDB-lite"/>
    </source>
</evidence>
<dbReference type="GO" id="GO:0005770">
    <property type="term" value="C:late endosome"/>
    <property type="evidence" value="ECO:0007669"/>
    <property type="project" value="TreeGrafter"/>
</dbReference>
<keyword evidence="1" id="KW-0175">Coiled coil</keyword>
<organism evidence="3 4">
    <name type="scientific">Reticulomyxa filosa</name>
    <dbReference type="NCBI Taxonomy" id="46433"/>
    <lineage>
        <taxon>Eukaryota</taxon>
        <taxon>Sar</taxon>
        <taxon>Rhizaria</taxon>
        <taxon>Retaria</taxon>
        <taxon>Foraminifera</taxon>
        <taxon>Monothalamids</taxon>
        <taxon>Reticulomyxidae</taxon>
        <taxon>Reticulomyxa</taxon>
    </lineage>
</organism>
<dbReference type="GO" id="GO:0030897">
    <property type="term" value="C:HOPS complex"/>
    <property type="evidence" value="ECO:0007669"/>
    <property type="project" value="TreeGrafter"/>
</dbReference>
<comment type="caution">
    <text evidence="3">The sequence shown here is derived from an EMBL/GenBank/DDBJ whole genome shotgun (WGS) entry which is preliminary data.</text>
</comment>
<sequence length="389" mass="44341">MTALLASYFNRASLLSERITEAEGKLNAARNTSFSEIANLTSIDANAIASNGNGKKEQQTLREQQQQLEKLRWDKQHVENTLLVLLGRQTEDENNRKSLNMKELVQKSQQAKVHKVELYLYKLFGDHQAVIDAYLSDSDMKSQIAVMPPKRMFYYLYGILDNNTNNDNNNNNNNNNRFRAANSGDSKPIQGSIGVQDVIRLTLPKLKMLVEIDPVRTAVLVFTLMPTKYGDAIASLEKKGKQSTHTIAIVVLSSSSSSSEYVRKLQELLKQHKIEFDMKHHELYIYLLCQFDKGSVLDYLQENTDKYTILNAQRSCEKGNVLHASAYLQERSGDTKGALDLYVRSIKKCVDELWGIYHKYEALLPENASQMKVYDHTYNNNNNNNNNSK</sequence>
<dbReference type="PANTHER" id="PTHR12616">
    <property type="entry name" value="VACUOLAR PROTEIN SORTING VPS41"/>
    <property type="match status" value="1"/>
</dbReference>
<gene>
    <name evidence="3" type="ORF">RFI_23743</name>
</gene>
<dbReference type="AlphaFoldDB" id="X6MKL4"/>
<feature type="compositionally biased region" description="Low complexity" evidence="2">
    <location>
        <begin position="166"/>
        <end position="176"/>
    </location>
</feature>
<evidence type="ECO:0000313" key="4">
    <source>
        <dbReference type="Proteomes" id="UP000023152"/>
    </source>
</evidence>
<dbReference type="PANTHER" id="PTHR12616:SF8">
    <property type="entry name" value="VACUOLAR PROTEIN SORTING-ASSOCIATED PROTEIN 8 HOMOLOG"/>
    <property type="match status" value="1"/>
</dbReference>
<evidence type="ECO:0000256" key="1">
    <source>
        <dbReference type="SAM" id="Coils"/>
    </source>
</evidence>
<dbReference type="OrthoDB" id="1609360at2759"/>
<feature type="coiled-coil region" evidence="1">
    <location>
        <begin position="12"/>
        <end position="81"/>
    </location>
</feature>
<dbReference type="InterPro" id="IPR045111">
    <property type="entry name" value="Vps41/Vps8"/>
</dbReference>
<accession>X6MKL4</accession>
<protein>
    <submittedName>
        <fullName evidence="3">Uncharacterized protein</fullName>
    </submittedName>
</protein>
<proteinExistence type="predicted"/>
<dbReference type="Proteomes" id="UP000023152">
    <property type="component" value="Unassembled WGS sequence"/>
</dbReference>